<feature type="coiled-coil region" evidence="2">
    <location>
        <begin position="497"/>
        <end position="531"/>
    </location>
</feature>
<gene>
    <name evidence="4" type="ORF">CA3LBN_004502</name>
</gene>
<dbReference type="InterPro" id="IPR002777">
    <property type="entry name" value="PFD_beta-like"/>
</dbReference>
<evidence type="ECO:0000256" key="2">
    <source>
        <dbReference type="SAM" id="Coils"/>
    </source>
</evidence>
<keyword evidence="5" id="KW-1185">Reference proteome</keyword>
<accession>A0ABX8ICE3</accession>
<evidence type="ECO:0000259" key="3">
    <source>
        <dbReference type="Pfam" id="PF22998"/>
    </source>
</evidence>
<organism evidence="4 5">
    <name type="scientific">Candidozyma haemuli</name>
    <dbReference type="NCBI Taxonomy" id="45357"/>
    <lineage>
        <taxon>Eukaryota</taxon>
        <taxon>Fungi</taxon>
        <taxon>Dikarya</taxon>
        <taxon>Ascomycota</taxon>
        <taxon>Saccharomycotina</taxon>
        <taxon>Pichiomycetes</taxon>
        <taxon>Metschnikowiaceae</taxon>
        <taxon>Candidozyma</taxon>
    </lineage>
</organism>
<dbReference type="Gene3D" id="3.40.630.30">
    <property type="match status" value="1"/>
</dbReference>
<dbReference type="InterPro" id="IPR016181">
    <property type="entry name" value="Acyl_CoA_acyltransferase"/>
</dbReference>
<dbReference type="SUPFAM" id="SSF46579">
    <property type="entry name" value="Prefoldin"/>
    <property type="match status" value="1"/>
</dbReference>
<dbReference type="Pfam" id="PF01920">
    <property type="entry name" value="Prefoldin_2"/>
    <property type="match status" value="1"/>
</dbReference>
<keyword evidence="2" id="KW-0175">Coiled coil</keyword>
<name>A0ABX8ICE3_9ASCO</name>
<dbReference type="SUPFAM" id="SSF55729">
    <property type="entry name" value="Acyl-CoA N-acyltransferases (Nat)"/>
    <property type="match status" value="1"/>
</dbReference>
<evidence type="ECO:0000313" key="4">
    <source>
        <dbReference type="EMBL" id="QWU90144.1"/>
    </source>
</evidence>
<sequence>MPHNAQEYYLDRLHDSPSINHTRTKNAQAWKNLLAEQEYVEREFLLSKAKITSSKVNRLCVFALKKRDSDTVVSSMEVLIRQAWRFKMEDGSVSMIPVLSGCIGAVYTYPEYRGNGFAALMVSKFMEEMRRDEYLGTGGFTFLYSEIGEYYANHGFKSFGVPIAKIPLQPSTQFKLPQGASLVEYHNFEYLFAHYRDHFASEMSAKVSQDGIERITVVPTADFVDWFHLRAKFLSTRIFGSKGTNFDVWTDSYEHIVGKLQDVTPKYFGLRLDCPTSGKLIGFIVWTYDYDYSKEDEHFHNHATVLKIHVNTPAFDRDTYTLQLLELAKQYLESPHEEEPLKNFTQLIVWESELSEHVQHELVKKHGADLHLDNSSRSAIMYNNDADDEKLKSGQMVWENNTKLPWESSGSYNYNMELLPEGQQNAVEVLWEDQQKINKFSSLIYKKDALNERLEKFKTEKEYIDDLALEIELLDEDEKIQYKIGDAFVFLKVDAAVEAINKQNESLDGSIEKLSDEIDEIEEQLAQYKKDLYAKFGNNIQLER</sequence>
<dbReference type="PANTHER" id="PTHR34815">
    <property type="entry name" value="LYSINE ACETYLTRANSFERASE"/>
    <property type="match status" value="1"/>
</dbReference>
<dbReference type="InterPro" id="IPR055100">
    <property type="entry name" value="GNAT_LYC1-like"/>
</dbReference>
<protein>
    <recommendedName>
        <fullName evidence="3">LYC1 C-terminal domain-containing protein</fullName>
    </recommendedName>
</protein>
<reference evidence="4 5" key="1">
    <citation type="submission" date="2021-06" db="EMBL/GenBank/DDBJ databases">
        <title>Candida outbreak in Lebanon.</title>
        <authorList>
            <person name="Finianos M."/>
        </authorList>
    </citation>
    <scope>NUCLEOTIDE SEQUENCE [LARGE SCALE GENOMIC DNA]</scope>
    <source>
        <strain evidence="4">CA3LBN</strain>
    </source>
</reference>
<dbReference type="InterPro" id="IPR009053">
    <property type="entry name" value="Prefoldin"/>
</dbReference>
<dbReference type="Pfam" id="PF22998">
    <property type="entry name" value="GNAT_LYC1-like"/>
    <property type="match status" value="1"/>
</dbReference>
<comment type="similarity">
    <text evidence="1">Belongs to the prefoldin subunit beta family.</text>
</comment>
<proteinExistence type="inferred from homology"/>
<evidence type="ECO:0000313" key="5">
    <source>
        <dbReference type="Proteomes" id="UP000825434"/>
    </source>
</evidence>
<dbReference type="CDD" id="cd23165">
    <property type="entry name" value="Prefoldin_4"/>
    <property type="match status" value="1"/>
</dbReference>
<dbReference type="PANTHER" id="PTHR34815:SF2">
    <property type="entry name" value="N-ACETYLTRANSFERASE DOMAIN-CONTAINING PROTEIN"/>
    <property type="match status" value="1"/>
</dbReference>
<feature type="domain" description="LYC1 C-terminal" evidence="3">
    <location>
        <begin position="173"/>
        <end position="406"/>
    </location>
</feature>
<dbReference type="InterPro" id="IPR053013">
    <property type="entry name" value="LAT"/>
</dbReference>
<dbReference type="Gene3D" id="1.10.287.370">
    <property type="match status" value="1"/>
</dbReference>
<dbReference type="EMBL" id="CP076666">
    <property type="protein sequence ID" value="QWU90144.1"/>
    <property type="molecule type" value="Genomic_DNA"/>
</dbReference>
<evidence type="ECO:0000256" key="1">
    <source>
        <dbReference type="ARBA" id="ARBA00008045"/>
    </source>
</evidence>
<dbReference type="Proteomes" id="UP000825434">
    <property type="component" value="Chromosome 6"/>
</dbReference>